<feature type="compositionally biased region" description="Polar residues" evidence="1">
    <location>
        <begin position="149"/>
        <end position="159"/>
    </location>
</feature>
<sequence>MNRGRSFGVLSLTAIVRFSGSLVDPSVTSLLVDEEVKRLAPLPANIKSKLEVHQPRIATPIALNTIFDTILPRLISRTRIVHRGIQKVTMRFSLIPSIMIAGLTLSNSLSSTPIPQNKLAEKRIINSQHTNYGAAPSIYTPGFQGSGGDTNNKSFPPGF</sequence>
<reference key="1">
    <citation type="submission" date="2007-01" db="EMBL/GenBank/DDBJ databases">
        <title>The Genome Sequence of Puccinia graminis f. sp. tritici Strain CRL 75-36-700-3.</title>
        <authorList>
            <consortium name="The Broad Institute Genome Sequencing Platform"/>
            <person name="Birren B."/>
            <person name="Lander E."/>
            <person name="Galagan J."/>
            <person name="Nusbaum C."/>
            <person name="Devon K."/>
            <person name="Cuomo C."/>
            <person name="Jaffe D."/>
            <person name="Butler J."/>
            <person name="Alvarez P."/>
            <person name="Gnerre S."/>
            <person name="Grabherr M."/>
            <person name="Mauceli E."/>
            <person name="Brockman W."/>
            <person name="Young S."/>
            <person name="LaButti K."/>
            <person name="Sykes S."/>
            <person name="DeCaprio D."/>
            <person name="Crawford M."/>
            <person name="Koehrsen M."/>
            <person name="Engels R."/>
            <person name="Montgomery P."/>
            <person name="Pearson M."/>
            <person name="Howarth C."/>
            <person name="Larson L."/>
            <person name="White J."/>
            <person name="Zeng Q."/>
            <person name="Kodira C."/>
            <person name="Yandava C."/>
            <person name="Alvarado L."/>
            <person name="O'Leary S."/>
            <person name="Szabo L."/>
            <person name="Dean R."/>
            <person name="Schein J."/>
        </authorList>
    </citation>
    <scope>NUCLEOTIDE SEQUENCE</scope>
    <source>
        <strain>CRL 75-36-700-3</strain>
    </source>
</reference>
<keyword evidence="2" id="KW-0732">Signal</keyword>
<accession>E3KFY7</accession>
<dbReference type="EMBL" id="DS178285">
    <property type="protein sequence ID" value="EFP83258.2"/>
    <property type="molecule type" value="Genomic_DNA"/>
</dbReference>
<proteinExistence type="predicted"/>
<dbReference type="KEGG" id="pgr:PGTG_09211"/>
<organism evidence="3 4">
    <name type="scientific">Puccinia graminis f. sp. tritici (strain CRL 75-36-700-3 / race SCCL)</name>
    <name type="common">Black stem rust fungus</name>
    <dbReference type="NCBI Taxonomy" id="418459"/>
    <lineage>
        <taxon>Eukaryota</taxon>
        <taxon>Fungi</taxon>
        <taxon>Dikarya</taxon>
        <taxon>Basidiomycota</taxon>
        <taxon>Pucciniomycotina</taxon>
        <taxon>Pucciniomycetes</taxon>
        <taxon>Pucciniales</taxon>
        <taxon>Pucciniaceae</taxon>
        <taxon>Puccinia</taxon>
    </lineage>
</organism>
<dbReference type="InParanoid" id="E3KFY7"/>
<dbReference type="RefSeq" id="XP_003327677.2">
    <property type="nucleotide sequence ID" value="XM_003327629.2"/>
</dbReference>
<protein>
    <submittedName>
        <fullName evidence="3">Uncharacterized protein</fullName>
    </submittedName>
</protein>
<gene>
    <name evidence="3" type="ORF">PGTG_09211</name>
</gene>
<dbReference type="GeneID" id="10544972"/>
<feature type="chain" id="PRO_5003172591" evidence="2">
    <location>
        <begin position="22"/>
        <end position="159"/>
    </location>
</feature>
<dbReference type="OrthoDB" id="10375635at2759"/>
<dbReference type="HOGENOM" id="CLU_1661671_0_0_1"/>
<evidence type="ECO:0000256" key="2">
    <source>
        <dbReference type="SAM" id="SignalP"/>
    </source>
</evidence>
<name>E3KFY7_PUCGT</name>
<reference evidence="4" key="2">
    <citation type="journal article" date="2011" name="Proc. Natl. Acad. Sci. U.S.A.">
        <title>Obligate biotrophy features unraveled by the genomic analysis of rust fungi.</title>
        <authorList>
            <person name="Duplessis S."/>
            <person name="Cuomo C.A."/>
            <person name="Lin Y.-C."/>
            <person name="Aerts A."/>
            <person name="Tisserant E."/>
            <person name="Veneault-Fourrey C."/>
            <person name="Joly D.L."/>
            <person name="Hacquard S."/>
            <person name="Amselem J."/>
            <person name="Cantarel B.L."/>
            <person name="Chiu R."/>
            <person name="Coutinho P.M."/>
            <person name="Feau N."/>
            <person name="Field M."/>
            <person name="Frey P."/>
            <person name="Gelhaye E."/>
            <person name="Goldberg J."/>
            <person name="Grabherr M.G."/>
            <person name="Kodira C.D."/>
            <person name="Kohler A."/>
            <person name="Kuees U."/>
            <person name="Lindquist E.A."/>
            <person name="Lucas S.M."/>
            <person name="Mago R."/>
            <person name="Mauceli E."/>
            <person name="Morin E."/>
            <person name="Murat C."/>
            <person name="Pangilinan J.L."/>
            <person name="Park R."/>
            <person name="Pearson M."/>
            <person name="Quesneville H."/>
            <person name="Rouhier N."/>
            <person name="Sakthikumar S."/>
            <person name="Salamov A.A."/>
            <person name="Schmutz J."/>
            <person name="Selles B."/>
            <person name="Shapiro H."/>
            <person name="Tanguay P."/>
            <person name="Tuskan G.A."/>
            <person name="Henrissat B."/>
            <person name="Van de Peer Y."/>
            <person name="Rouze P."/>
            <person name="Ellis J.G."/>
            <person name="Dodds P.N."/>
            <person name="Schein J.E."/>
            <person name="Zhong S."/>
            <person name="Hamelin R.C."/>
            <person name="Grigoriev I.V."/>
            <person name="Szabo L.J."/>
            <person name="Martin F."/>
        </authorList>
    </citation>
    <scope>NUCLEOTIDE SEQUENCE [LARGE SCALE GENOMIC DNA]</scope>
    <source>
        <strain evidence="4">CRL 75-36-700-3 / race SCCL</strain>
    </source>
</reference>
<evidence type="ECO:0000313" key="4">
    <source>
        <dbReference type="Proteomes" id="UP000008783"/>
    </source>
</evidence>
<evidence type="ECO:0000313" key="3">
    <source>
        <dbReference type="EMBL" id="EFP83258.2"/>
    </source>
</evidence>
<dbReference type="AlphaFoldDB" id="E3KFY7"/>
<feature type="signal peptide" evidence="2">
    <location>
        <begin position="1"/>
        <end position="21"/>
    </location>
</feature>
<evidence type="ECO:0000256" key="1">
    <source>
        <dbReference type="SAM" id="MobiDB-lite"/>
    </source>
</evidence>
<feature type="region of interest" description="Disordered" evidence="1">
    <location>
        <begin position="140"/>
        <end position="159"/>
    </location>
</feature>
<keyword evidence="4" id="KW-1185">Reference proteome</keyword>
<dbReference type="VEuPathDB" id="FungiDB:PGTG_09211"/>
<dbReference type="Proteomes" id="UP000008783">
    <property type="component" value="Unassembled WGS sequence"/>
</dbReference>